<accession>A0A9X1X877</accession>
<dbReference type="AlphaFoldDB" id="A0A9X1X877"/>
<dbReference type="RefSeq" id="WP_245132171.1">
    <property type="nucleotide sequence ID" value="NZ_JALJEJ010000010.1"/>
</dbReference>
<evidence type="ECO:0000259" key="2">
    <source>
        <dbReference type="PROSITE" id="PS51502"/>
    </source>
</evidence>
<dbReference type="Proteomes" id="UP001139450">
    <property type="component" value="Unassembled WGS sequence"/>
</dbReference>
<evidence type="ECO:0000313" key="3">
    <source>
        <dbReference type="EMBL" id="MCJ8211498.1"/>
    </source>
</evidence>
<dbReference type="SUPFAM" id="SSF54909">
    <property type="entry name" value="Dimeric alpha+beta barrel"/>
    <property type="match status" value="1"/>
</dbReference>
<dbReference type="InterPro" id="IPR013097">
    <property type="entry name" value="Dabb"/>
</dbReference>
<sequence>MKTNRRNFIIAATAATASTTLPAMATTKNTYPIVHHVFFWLKNSSSTADRDKLVEGVKTLSKIETIRELQVGIVAATEKRDVVDQSWAVSELMFFDSLEAQKTYQDHPVHLEFIKNYSHLWEKVVVYDIQNV</sequence>
<feature type="signal peptide" evidence="1">
    <location>
        <begin position="1"/>
        <end position="25"/>
    </location>
</feature>
<protein>
    <submittedName>
        <fullName evidence="3">Dabb family protein</fullName>
    </submittedName>
</protein>
<dbReference type="Pfam" id="PF07876">
    <property type="entry name" value="Dabb"/>
    <property type="match status" value="1"/>
</dbReference>
<dbReference type="Gene3D" id="3.30.70.100">
    <property type="match status" value="1"/>
</dbReference>
<feature type="chain" id="PRO_5040951858" evidence="1">
    <location>
        <begin position="26"/>
        <end position="132"/>
    </location>
</feature>
<organism evidence="3 4">
    <name type="scientific">Mucilaginibacter straminoryzae</name>
    <dbReference type="NCBI Taxonomy" id="2932774"/>
    <lineage>
        <taxon>Bacteria</taxon>
        <taxon>Pseudomonadati</taxon>
        <taxon>Bacteroidota</taxon>
        <taxon>Sphingobacteriia</taxon>
        <taxon>Sphingobacteriales</taxon>
        <taxon>Sphingobacteriaceae</taxon>
        <taxon>Mucilaginibacter</taxon>
    </lineage>
</organism>
<keyword evidence="4" id="KW-1185">Reference proteome</keyword>
<evidence type="ECO:0000313" key="4">
    <source>
        <dbReference type="Proteomes" id="UP001139450"/>
    </source>
</evidence>
<dbReference type="SMART" id="SM00886">
    <property type="entry name" value="Dabb"/>
    <property type="match status" value="1"/>
</dbReference>
<comment type="caution">
    <text evidence="3">The sequence shown here is derived from an EMBL/GenBank/DDBJ whole genome shotgun (WGS) entry which is preliminary data.</text>
</comment>
<name>A0A9X1X877_9SPHI</name>
<evidence type="ECO:0000256" key="1">
    <source>
        <dbReference type="SAM" id="SignalP"/>
    </source>
</evidence>
<dbReference type="PROSITE" id="PS51502">
    <property type="entry name" value="S_R_A_B_BARREL"/>
    <property type="match status" value="1"/>
</dbReference>
<dbReference type="PROSITE" id="PS51318">
    <property type="entry name" value="TAT"/>
    <property type="match status" value="1"/>
</dbReference>
<reference evidence="3" key="1">
    <citation type="submission" date="2022-04" db="EMBL/GenBank/DDBJ databases">
        <title>Mucilaginibacter sp. RS28 isolated from freshwater.</title>
        <authorList>
            <person name="Ko S.-R."/>
        </authorList>
    </citation>
    <scope>NUCLEOTIDE SEQUENCE</scope>
    <source>
        <strain evidence="3">RS28</strain>
    </source>
</reference>
<feature type="domain" description="Stress-response A/B barrel" evidence="2">
    <location>
        <begin position="33"/>
        <end position="129"/>
    </location>
</feature>
<dbReference type="InterPro" id="IPR006311">
    <property type="entry name" value="TAT_signal"/>
</dbReference>
<dbReference type="EMBL" id="JALJEJ010000010">
    <property type="protein sequence ID" value="MCJ8211498.1"/>
    <property type="molecule type" value="Genomic_DNA"/>
</dbReference>
<proteinExistence type="predicted"/>
<gene>
    <name evidence="3" type="ORF">MUY27_17395</name>
</gene>
<keyword evidence="1" id="KW-0732">Signal</keyword>
<dbReference type="InterPro" id="IPR011008">
    <property type="entry name" value="Dimeric_a/b-barrel"/>
</dbReference>